<feature type="compositionally biased region" description="Basic and acidic residues" evidence="1">
    <location>
        <begin position="167"/>
        <end position="179"/>
    </location>
</feature>
<dbReference type="EMBL" id="LGTL01000025">
    <property type="protein sequence ID" value="KPA75383.1"/>
    <property type="molecule type" value="Genomic_DNA"/>
</dbReference>
<evidence type="ECO:0000313" key="3">
    <source>
        <dbReference type="EMBL" id="KPA75383.1"/>
    </source>
</evidence>
<evidence type="ECO:0000256" key="1">
    <source>
        <dbReference type="SAM" id="MobiDB-lite"/>
    </source>
</evidence>
<protein>
    <submittedName>
        <fullName evidence="3">Uncharacterized protein</fullName>
    </submittedName>
</protein>
<proteinExistence type="predicted"/>
<dbReference type="Proteomes" id="UP000037923">
    <property type="component" value="Unassembled WGS sequence"/>
</dbReference>
<dbReference type="RefSeq" id="XP_015653822.1">
    <property type="nucleotide sequence ID" value="XM_015807740.1"/>
</dbReference>
<evidence type="ECO:0000313" key="4">
    <source>
        <dbReference type="Proteomes" id="UP000037923"/>
    </source>
</evidence>
<reference evidence="3 4" key="1">
    <citation type="submission" date="2015-07" db="EMBL/GenBank/DDBJ databases">
        <title>High-quality genome of monoxenous trypanosomatid Leptomonas pyrrhocoris.</title>
        <authorList>
            <person name="Flegontov P."/>
            <person name="Butenko A."/>
            <person name="Firsov S."/>
            <person name="Vlcek C."/>
            <person name="Logacheva M.D."/>
            <person name="Field M."/>
            <person name="Filatov D."/>
            <person name="Flegontova O."/>
            <person name="Gerasimov E."/>
            <person name="Jackson A.P."/>
            <person name="Kelly S."/>
            <person name="Opperdoes F."/>
            <person name="O'Reilly A."/>
            <person name="Votypka J."/>
            <person name="Yurchenko V."/>
            <person name="Lukes J."/>
        </authorList>
    </citation>
    <scope>NUCLEOTIDE SEQUENCE [LARGE SCALE GENOMIC DNA]</scope>
    <source>
        <strain evidence="3">H10</strain>
    </source>
</reference>
<gene>
    <name evidence="3" type="ORF">ABB37_08660</name>
</gene>
<sequence>MHGSTIQTVCAAPPCRAVWLLLLAITVGATAFTGNAQDGDTCSTARTRRLSPSALRGTVQKGPPAAAVAAPGIANVTSAPTTHLLAWWVAVLLVVGILGLVAACVLPIYDFCKGRSRHVEELARKAEINMSMQEMTARLYRTRQQQYERDFGVAAMQLQAIEVQAGEDGRRGSREERKTPLLPEGAMHITLSPLRGSAEVVAVRPRRQPNEAPSTQPLRGPRGGVGGEASVPDSSESGLTRRTHLLLTRPDEPHSDAAALEWCLSNHSIGSSSSSTSYGRSHALVCTLAARSASARTLMPTPSSGQLTHAPSVRAFAGMNKVEALRRALGGPQLHPVPSAHAVVPSTSPWPKRQYATVFVSPGAFGEQKAVSQDQLTDVIVEVRCSTAGVVDDADDDAGHRCSSGTVVLRGATAGLADSATSFPPPRPPPLSGAAAEPMERYTFLQRADHPTDREGASTDVDSTDTEICDAMGRTSSKMQRLRTPALDPAAAAASTTTTTTATPTVAMKESAELGDVAVPRIPGVMADSNLCPPTAPRAVSKSEVGAEAYAAEQAEEEVEEETEPSSKCSRFVVARNRPGSVCHRAAGRPMTVDNTVHSQGKAEEEEVDGDQSNGNKSSEVVRDDEQHFLSRTRTVKPRRGDPTIPASSPAWLRQRSAAPLNRPTEDDEYSNLMDFQFKKKL</sequence>
<dbReference type="EMBL" id="LGTL01000025">
    <property type="protein sequence ID" value="KPA75382.1"/>
    <property type="molecule type" value="Genomic_DNA"/>
</dbReference>
<keyword evidence="2" id="KW-1133">Transmembrane helix</keyword>
<dbReference type="AlphaFoldDB" id="A0A0M9FSY1"/>
<comment type="caution">
    <text evidence="3">The sequence shown here is derived from an EMBL/GenBank/DDBJ whole genome shotgun (WGS) entry which is preliminary data.</text>
</comment>
<feature type="transmembrane region" description="Helical" evidence="2">
    <location>
        <begin position="85"/>
        <end position="109"/>
    </location>
</feature>
<dbReference type="RefSeq" id="XP_015653821.1">
    <property type="nucleotide sequence ID" value="XM_015807739.1"/>
</dbReference>
<feature type="region of interest" description="Disordered" evidence="1">
    <location>
        <begin position="552"/>
        <end position="668"/>
    </location>
</feature>
<feature type="region of interest" description="Disordered" evidence="1">
    <location>
        <begin position="205"/>
        <end position="239"/>
    </location>
</feature>
<organism evidence="3 4">
    <name type="scientific">Leptomonas pyrrhocoris</name>
    <name type="common">Firebug parasite</name>
    <dbReference type="NCBI Taxonomy" id="157538"/>
    <lineage>
        <taxon>Eukaryota</taxon>
        <taxon>Discoba</taxon>
        <taxon>Euglenozoa</taxon>
        <taxon>Kinetoplastea</taxon>
        <taxon>Metakinetoplastina</taxon>
        <taxon>Trypanosomatida</taxon>
        <taxon>Trypanosomatidae</taxon>
        <taxon>Leishmaniinae</taxon>
        <taxon>Leptomonas</taxon>
    </lineage>
</organism>
<keyword evidence="2" id="KW-0812">Transmembrane</keyword>
<feature type="compositionally biased region" description="Basic and acidic residues" evidence="1">
    <location>
        <begin position="620"/>
        <end position="629"/>
    </location>
</feature>
<name>A0A0M9FSY1_LEPPY</name>
<feature type="region of interest" description="Disordered" evidence="1">
    <location>
        <begin position="164"/>
        <end position="185"/>
    </location>
</feature>
<keyword evidence="4" id="KW-1185">Reference proteome</keyword>
<dbReference type="OrthoDB" id="10650438at2759"/>
<dbReference type="VEuPathDB" id="TriTrypDB:LpyrH10_25_1580"/>
<dbReference type="GeneID" id="26908944"/>
<accession>A0A0M9FSY1</accession>
<evidence type="ECO:0000256" key="2">
    <source>
        <dbReference type="SAM" id="Phobius"/>
    </source>
</evidence>
<dbReference type="OMA" id="HIDSKDH"/>
<keyword evidence="2" id="KW-0472">Membrane</keyword>
<feature type="compositionally biased region" description="Acidic residues" evidence="1">
    <location>
        <begin position="554"/>
        <end position="564"/>
    </location>
</feature>